<dbReference type="InterPro" id="IPR002123">
    <property type="entry name" value="Plipid/glycerol_acylTrfase"/>
</dbReference>
<gene>
    <name evidence="2" type="ORF">RCL2_002588400</name>
</gene>
<dbReference type="PANTHER" id="PTHR10983:SF16">
    <property type="entry name" value="LYSOCARDIOLIPIN ACYLTRANSFERASE 1"/>
    <property type="match status" value="1"/>
</dbReference>
<dbReference type="OrthoDB" id="189226at2759"/>
<dbReference type="Pfam" id="PF01553">
    <property type="entry name" value="Acyltransferase"/>
    <property type="match status" value="1"/>
</dbReference>
<dbReference type="GO" id="GO:0005783">
    <property type="term" value="C:endoplasmic reticulum"/>
    <property type="evidence" value="ECO:0007669"/>
    <property type="project" value="TreeGrafter"/>
</dbReference>
<keyword evidence="2" id="KW-0808">Transferase</keyword>
<dbReference type="Proteomes" id="UP000615446">
    <property type="component" value="Unassembled WGS sequence"/>
</dbReference>
<reference evidence="2" key="1">
    <citation type="submission" date="2019-10" db="EMBL/GenBank/DDBJ databases">
        <title>Conservation and host-specific expression of non-tandemly repeated heterogenous ribosome RNA gene in arbuscular mycorrhizal fungi.</title>
        <authorList>
            <person name="Maeda T."/>
            <person name="Kobayashi Y."/>
            <person name="Nakagawa T."/>
            <person name="Ezawa T."/>
            <person name="Yamaguchi K."/>
            <person name="Bino T."/>
            <person name="Nishimoto Y."/>
            <person name="Shigenobu S."/>
            <person name="Kawaguchi M."/>
        </authorList>
    </citation>
    <scope>NUCLEOTIDE SEQUENCE</scope>
    <source>
        <strain evidence="2">HR1</strain>
    </source>
</reference>
<organism evidence="2 3">
    <name type="scientific">Rhizophagus clarus</name>
    <dbReference type="NCBI Taxonomy" id="94130"/>
    <lineage>
        <taxon>Eukaryota</taxon>
        <taxon>Fungi</taxon>
        <taxon>Fungi incertae sedis</taxon>
        <taxon>Mucoromycota</taxon>
        <taxon>Glomeromycotina</taxon>
        <taxon>Glomeromycetes</taxon>
        <taxon>Glomerales</taxon>
        <taxon>Glomeraceae</taxon>
        <taxon>Rhizophagus</taxon>
    </lineage>
</organism>
<dbReference type="AlphaFoldDB" id="A0A8H3M8C2"/>
<sequence length="158" mass="18501">MSRKYSDNFGIPSIHWEYLKVLRYSLNGYENESANRVKSSFVDIFAGLFRIKYLPYIIKMPALGQPQSQNFVQWLVRTAVFVVFFADKSAEGVLKQSWNGAKVELDMPERLILIANHQIYADWLYVWCFTYLANAHDGIKIILKDSLKWLPIFGWVRI</sequence>
<dbReference type="PANTHER" id="PTHR10983">
    <property type="entry name" value="1-ACYLGLYCEROL-3-PHOSPHATE ACYLTRANSFERASE-RELATED"/>
    <property type="match status" value="1"/>
</dbReference>
<dbReference type="EMBL" id="BLAL01000280">
    <property type="protein sequence ID" value="GES99376.1"/>
    <property type="molecule type" value="Genomic_DNA"/>
</dbReference>
<proteinExistence type="predicted"/>
<feature type="domain" description="Phospholipid/glycerol acyltransferase" evidence="1">
    <location>
        <begin position="109"/>
        <end position="156"/>
    </location>
</feature>
<evidence type="ECO:0000259" key="1">
    <source>
        <dbReference type="Pfam" id="PF01553"/>
    </source>
</evidence>
<accession>A0A8H3M8C2</accession>
<evidence type="ECO:0000313" key="2">
    <source>
        <dbReference type="EMBL" id="GES99376.1"/>
    </source>
</evidence>
<dbReference type="SUPFAM" id="SSF69593">
    <property type="entry name" value="Glycerol-3-phosphate (1)-acyltransferase"/>
    <property type="match status" value="1"/>
</dbReference>
<keyword evidence="2" id="KW-0012">Acyltransferase</keyword>
<evidence type="ECO:0000313" key="3">
    <source>
        <dbReference type="Proteomes" id="UP000615446"/>
    </source>
</evidence>
<dbReference type="GO" id="GO:0036149">
    <property type="term" value="P:phosphatidylinositol acyl-chain remodeling"/>
    <property type="evidence" value="ECO:0007669"/>
    <property type="project" value="TreeGrafter"/>
</dbReference>
<dbReference type="GO" id="GO:0016746">
    <property type="term" value="F:acyltransferase activity"/>
    <property type="evidence" value="ECO:0007669"/>
    <property type="project" value="UniProtKB-KW"/>
</dbReference>
<protein>
    <submittedName>
        <fullName evidence="2">Acyltransferase-domain-containing protein</fullName>
    </submittedName>
</protein>
<name>A0A8H3M8C2_9GLOM</name>
<comment type="caution">
    <text evidence="2">The sequence shown here is derived from an EMBL/GenBank/DDBJ whole genome shotgun (WGS) entry which is preliminary data.</text>
</comment>